<accession>A0A8H6XZ30</accession>
<dbReference type="EMBL" id="JACAZH010000014">
    <property type="protein sequence ID" value="KAF7350970.1"/>
    <property type="molecule type" value="Genomic_DNA"/>
</dbReference>
<name>A0A8H6XZ30_9AGAR</name>
<feature type="region of interest" description="Disordered" evidence="1">
    <location>
        <begin position="1"/>
        <end position="34"/>
    </location>
</feature>
<dbReference type="AlphaFoldDB" id="A0A8H6XZ30"/>
<dbReference type="OrthoDB" id="5570013at2759"/>
<feature type="compositionally biased region" description="Basic and acidic residues" evidence="1">
    <location>
        <begin position="1"/>
        <end position="11"/>
    </location>
</feature>
<evidence type="ECO:0000313" key="3">
    <source>
        <dbReference type="EMBL" id="KAF7350970.1"/>
    </source>
</evidence>
<feature type="transmembrane region" description="Helical" evidence="2">
    <location>
        <begin position="74"/>
        <end position="93"/>
    </location>
</feature>
<reference evidence="3" key="1">
    <citation type="submission" date="2020-05" db="EMBL/GenBank/DDBJ databases">
        <title>Mycena genomes resolve the evolution of fungal bioluminescence.</title>
        <authorList>
            <person name="Tsai I.J."/>
        </authorList>
    </citation>
    <scope>NUCLEOTIDE SEQUENCE</scope>
    <source>
        <strain evidence="3">160909Yilan</strain>
    </source>
</reference>
<keyword evidence="4" id="KW-1185">Reference proteome</keyword>
<keyword evidence="2" id="KW-0812">Transmembrane</keyword>
<protein>
    <submittedName>
        <fullName evidence="3">Ankyrin repeat family protein</fullName>
    </submittedName>
</protein>
<evidence type="ECO:0000313" key="4">
    <source>
        <dbReference type="Proteomes" id="UP000623467"/>
    </source>
</evidence>
<sequence length="484" mass="53248">MIIDDPNERTLLKSPETASTLHGSLESQAASSPSPPPYVFPHVSYQAISPPLAPRIMPRKKSRLRLGRHKTRKYFIVASVALNCLFFLLWIRIIHGKDNLGGRSEHHADDSDIPHEPIRAVVPSPSLGRCVRNVTWTNTTRLSAEEEFVFSSDASFELQNPSSLLFLLSQGALSGGHLEVVSSSQSVPVVLITARYHSRHVRDRANVCWMERKRATGEGVGIFTPTAFDGQTAEDRIDFAIKLLLPSGSGSSLPIYNLETHLPSFSHAFDSLRNVLEFDHLVLHSQNEPITAKSLFARNATVQTSNALISGTFDASMSLKLLTSNAPIDATVNLRNQNIFTTSELVIQTRNAQLETDVNLMTSSASGQGGKFAVKAETSDGPLIMSFPASPTRSVLNLDAQTSNSAASVWLNHAFEGDFTLSSSMIFVDRRPFLDPKKLRSVFYGDYQNGMVVGNVRWKLPVFKSKIQGSARIATTNNILKLYV</sequence>
<dbReference type="Proteomes" id="UP000623467">
    <property type="component" value="Unassembled WGS sequence"/>
</dbReference>
<evidence type="ECO:0000256" key="1">
    <source>
        <dbReference type="SAM" id="MobiDB-lite"/>
    </source>
</evidence>
<keyword evidence="2" id="KW-0472">Membrane</keyword>
<comment type="caution">
    <text evidence="3">The sequence shown here is derived from an EMBL/GenBank/DDBJ whole genome shotgun (WGS) entry which is preliminary data.</text>
</comment>
<organism evidence="3 4">
    <name type="scientific">Mycena sanguinolenta</name>
    <dbReference type="NCBI Taxonomy" id="230812"/>
    <lineage>
        <taxon>Eukaryota</taxon>
        <taxon>Fungi</taxon>
        <taxon>Dikarya</taxon>
        <taxon>Basidiomycota</taxon>
        <taxon>Agaricomycotina</taxon>
        <taxon>Agaricomycetes</taxon>
        <taxon>Agaricomycetidae</taxon>
        <taxon>Agaricales</taxon>
        <taxon>Marasmiineae</taxon>
        <taxon>Mycenaceae</taxon>
        <taxon>Mycena</taxon>
    </lineage>
</organism>
<proteinExistence type="predicted"/>
<evidence type="ECO:0000256" key="2">
    <source>
        <dbReference type="SAM" id="Phobius"/>
    </source>
</evidence>
<keyword evidence="2" id="KW-1133">Transmembrane helix</keyword>
<gene>
    <name evidence="3" type="ORF">MSAN_01659200</name>
</gene>
<feature type="compositionally biased region" description="Polar residues" evidence="1">
    <location>
        <begin position="16"/>
        <end position="26"/>
    </location>
</feature>